<accession>A0AAD5YZY7</accession>
<dbReference type="EMBL" id="JANIEX010000032">
    <property type="protein sequence ID" value="KAJ3575598.1"/>
    <property type="molecule type" value="Genomic_DNA"/>
</dbReference>
<evidence type="ECO:0000256" key="1">
    <source>
        <dbReference type="SAM" id="MobiDB-lite"/>
    </source>
</evidence>
<reference evidence="2" key="1">
    <citation type="submission" date="2022-07" db="EMBL/GenBank/DDBJ databases">
        <title>Genome Sequence of Leucocoprinus birnbaumii.</title>
        <authorList>
            <person name="Buettner E."/>
        </authorList>
    </citation>
    <scope>NUCLEOTIDE SEQUENCE</scope>
    <source>
        <strain evidence="2">VT141</strain>
    </source>
</reference>
<evidence type="ECO:0000313" key="3">
    <source>
        <dbReference type="Proteomes" id="UP001213000"/>
    </source>
</evidence>
<comment type="caution">
    <text evidence="2">The sequence shown here is derived from an EMBL/GenBank/DDBJ whole genome shotgun (WGS) entry which is preliminary data.</text>
</comment>
<organism evidence="2 3">
    <name type="scientific">Leucocoprinus birnbaumii</name>
    <dbReference type="NCBI Taxonomy" id="56174"/>
    <lineage>
        <taxon>Eukaryota</taxon>
        <taxon>Fungi</taxon>
        <taxon>Dikarya</taxon>
        <taxon>Basidiomycota</taxon>
        <taxon>Agaricomycotina</taxon>
        <taxon>Agaricomycetes</taxon>
        <taxon>Agaricomycetidae</taxon>
        <taxon>Agaricales</taxon>
        <taxon>Agaricineae</taxon>
        <taxon>Agaricaceae</taxon>
        <taxon>Leucocoprinus</taxon>
    </lineage>
</organism>
<keyword evidence="3" id="KW-1185">Reference proteome</keyword>
<evidence type="ECO:0000313" key="2">
    <source>
        <dbReference type="EMBL" id="KAJ3575598.1"/>
    </source>
</evidence>
<proteinExistence type="predicted"/>
<dbReference type="Proteomes" id="UP001213000">
    <property type="component" value="Unassembled WGS sequence"/>
</dbReference>
<sequence length="449" mass="49724">MSTVLSYADREKSGLYDQLLNRFKQFRREEAFLLGEMVFGDDEDPEATFVPHFKPGDAAKRRSFPCIIYLDKNTRKELSLVFFGEVDEGINGTCITARGNKLGGMSLPIDDKTNVRDVIALRVPSGLSEESDLSEAFFNQANTLIDIVNHAKVRAPPNERIDYTEFTLPENLMMGCNTRIRITLPPKYEIPHGDQLQTTVVTKKKKLLAKSKPTCTEENVTSHDTQGKTVLPPGSTYPPSFLNDYGDRNVFNHQQAKLVQQKLYDTDNKLIPPWEMWDKLRPGTLVLVDAYLICWSIPAQGMSKPRKIFHVVSKNLRCLAKSPEDAWQPSTIAAKSKPRSPSPITASSGFDKFDFTSLPGLHGPSAAGPSHTSSSSKGKTQASPPSESEHSFSSSQATTSSTASSSIMTPHYVLKTSGAHHGEKSPPENLLEYEDPIHADAIQEDPVEK</sequence>
<feature type="region of interest" description="Disordered" evidence="1">
    <location>
        <begin position="361"/>
        <end position="449"/>
    </location>
</feature>
<protein>
    <submittedName>
        <fullName evidence="2">Uncharacterized protein</fullName>
    </submittedName>
</protein>
<gene>
    <name evidence="2" type="ORF">NP233_g983</name>
</gene>
<name>A0AAD5YZY7_9AGAR</name>
<feature type="compositionally biased region" description="Low complexity" evidence="1">
    <location>
        <begin position="364"/>
        <end position="406"/>
    </location>
</feature>
<dbReference type="AlphaFoldDB" id="A0AAD5YZY7"/>